<dbReference type="EMBL" id="JANHOG010000549">
    <property type="protein sequence ID" value="KAJ3553356.1"/>
    <property type="molecule type" value="Genomic_DNA"/>
</dbReference>
<sequence length="344" mass="37672">MSNGTADPALVAALATNYSIFAALTLVSYEYIITFQHEYEFLKYRKRSAATWLFLANRCYNSALNTFLSVLYALPMFITAAFSALRIFALLGRAYTTSAIVLLLGLTPIALNLYQSSHATYYYVDDPILGSSCYYDFQLSPSTVFYCKKLPIYTATGLTSVTVGLASALSVVVADLVAIAATWVKTYKNVRQASAIGMNVPFSAMLLQYGTLFFTVLFVIALIDALFLLIPSFPEENPISVFLILLPNIIVSRFLINLRQASPAETSDLAHFSQFSAPNFRMPTFSNIIGDLGEPLADGNEMLDEEEHEVREDSAYAASSSVGEDASVAPDSDISEVRLLRASA</sequence>
<accession>A0ACC1T5I3</accession>
<comment type="caution">
    <text evidence="1">The sequence shown here is derived from an EMBL/GenBank/DDBJ whole genome shotgun (WGS) entry which is preliminary data.</text>
</comment>
<protein>
    <submittedName>
        <fullName evidence="1">Uncharacterized protein</fullName>
    </submittedName>
</protein>
<reference evidence="1" key="1">
    <citation type="submission" date="2022-07" db="EMBL/GenBank/DDBJ databases">
        <title>Genome Sequence of Phlebia brevispora.</title>
        <authorList>
            <person name="Buettner E."/>
        </authorList>
    </citation>
    <scope>NUCLEOTIDE SEQUENCE</scope>
    <source>
        <strain evidence="1">MPL23</strain>
    </source>
</reference>
<organism evidence="1 2">
    <name type="scientific">Phlebia brevispora</name>
    <dbReference type="NCBI Taxonomy" id="194682"/>
    <lineage>
        <taxon>Eukaryota</taxon>
        <taxon>Fungi</taxon>
        <taxon>Dikarya</taxon>
        <taxon>Basidiomycota</taxon>
        <taxon>Agaricomycotina</taxon>
        <taxon>Agaricomycetes</taxon>
        <taxon>Polyporales</taxon>
        <taxon>Meruliaceae</taxon>
        <taxon>Phlebia</taxon>
    </lineage>
</organism>
<evidence type="ECO:0000313" key="2">
    <source>
        <dbReference type="Proteomes" id="UP001148662"/>
    </source>
</evidence>
<proteinExistence type="predicted"/>
<gene>
    <name evidence="1" type="ORF">NM688_g3660</name>
</gene>
<keyword evidence="2" id="KW-1185">Reference proteome</keyword>
<evidence type="ECO:0000313" key="1">
    <source>
        <dbReference type="EMBL" id="KAJ3553356.1"/>
    </source>
</evidence>
<name>A0ACC1T5I3_9APHY</name>
<dbReference type="Proteomes" id="UP001148662">
    <property type="component" value="Unassembled WGS sequence"/>
</dbReference>